<keyword evidence="2 4" id="KW-0413">Isomerase</keyword>
<evidence type="ECO:0000259" key="3">
    <source>
        <dbReference type="PROSITE" id="PS51464"/>
    </source>
</evidence>
<dbReference type="Pfam" id="PF10432">
    <property type="entry name" value="bact-PGI_C"/>
    <property type="match status" value="1"/>
</dbReference>
<dbReference type="GO" id="GO:0097367">
    <property type="term" value="F:carbohydrate derivative binding"/>
    <property type="evidence" value="ECO:0007669"/>
    <property type="project" value="InterPro"/>
</dbReference>
<sequence>MSAVESSGTTRMLELVRSLPEQLASAAAAAGRARLVQSRRFDNVVIAGMGGSAMGGDICRCLLLDESPVPVFVWRDYRIPKLVTRRTLFVGVSYSGGTEETLAAFTAARRRGAELVCVTSGGTLGRLAARAGCPVVPVPAGMPPRAALGHLFGSLIVILHRFGVCRSFAGDIAEAVRLMRRRNRSWQKRATNVARLLKGRLPLVYSTSRLLDCVADRWRCQLNENAKVLCHTNVLPELDHNEIVGAGRPGFVAGRSALVALLDRGTHPRNRRRLVETVNVVGNGFGRIVHAASEGRSALARIFSLVMLGDLTSCALASFNRVDAMPIPRIDALKLRMARGRKR</sequence>
<evidence type="ECO:0000256" key="2">
    <source>
        <dbReference type="ARBA" id="ARBA00023235"/>
    </source>
</evidence>
<gene>
    <name evidence="4" type="ORF">ENS41_06410</name>
</gene>
<organism evidence="4">
    <name type="scientific">candidate division WOR-3 bacterium</name>
    <dbReference type="NCBI Taxonomy" id="2052148"/>
    <lineage>
        <taxon>Bacteria</taxon>
        <taxon>Bacteria division WOR-3</taxon>
    </lineage>
</organism>
<dbReference type="InterPro" id="IPR046348">
    <property type="entry name" value="SIS_dom_sf"/>
</dbReference>
<evidence type="ECO:0000313" key="4">
    <source>
        <dbReference type="EMBL" id="HGK28572.1"/>
    </source>
</evidence>
<dbReference type="CDD" id="cd05017">
    <property type="entry name" value="SIS_PGI_PMI_1"/>
    <property type="match status" value="1"/>
</dbReference>
<dbReference type="GO" id="GO:0005975">
    <property type="term" value="P:carbohydrate metabolic process"/>
    <property type="evidence" value="ECO:0007669"/>
    <property type="project" value="InterPro"/>
</dbReference>
<dbReference type="InterPro" id="IPR019490">
    <property type="entry name" value="Glu6P/Mann6P_isomerase_C"/>
</dbReference>
<dbReference type="GO" id="GO:1901135">
    <property type="term" value="P:carbohydrate derivative metabolic process"/>
    <property type="evidence" value="ECO:0007669"/>
    <property type="project" value="InterPro"/>
</dbReference>
<dbReference type="Gene3D" id="3.40.50.10490">
    <property type="entry name" value="Glucose-6-phosphate isomerase like protein, domain 1"/>
    <property type="match status" value="2"/>
</dbReference>
<name>A0A7C4CBH3_UNCW3</name>
<dbReference type="PROSITE" id="PS51464">
    <property type="entry name" value="SIS"/>
    <property type="match status" value="1"/>
</dbReference>
<dbReference type="InterPro" id="IPR035484">
    <property type="entry name" value="SIS_PGI/PMI_1"/>
</dbReference>
<dbReference type="SUPFAM" id="SSF53697">
    <property type="entry name" value="SIS domain"/>
    <property type="match status" value="1"/>
</dbReference>
<dbReference type="NCBIfam" id="TIGR02128">
    <property type="entry name" value="G6PI_arch"/>
    <property type="match status" value="1"/>
</dbReference>
<dbReference type="EMBL" id="DSUT01000136">
    <property type="protein sequence ID" value="HGK28572.1"/>
    <property type="molecule type" value="Genomic_DNA"/>
</dbReference>
<dbReference type="CDD" id="cd05637">
    <property type="entry name" value="SIS_PGI_PMI_2"/>
    <property type="match status" value="1"/>
</dbReference>
<accession>A0A7C4CBH3</accession>
<dbReference type="NCBIfam" id="NF006426">
    <property type="entry name" value="PRK08674.1-6"/>
    <property type="match status" value="1"/>
</dbReference>
<dbReference type="InterPro" id="IPR001347">
    <property type="entry name" value="SIS_dom"/>
</dbReference>
<feature type="domain" description="SIS" evidence="3">
    <location>
        <begin position="31"/>
        <end position="184"/>
    </location>
</feature>
<comment type="caution">
    <text evidence="4">The sequence shown here is derived from an EMBL/GenBank/DDBJ whole genome shotgun (WGS) entry which is preliminary data.</text>
</comment>
<dbReference type="GO" id="GO:0004347">
    <property type="term" value="F:glucose-6-phosphate isomerase activity"/>
    <property type="evidence" value="ECO:0007669"/>
    <property type="project" value="InterPro"/>
</dbReference>
<reference evidence="4" key="1">
    <citation type="journal article" date="2020" name="mSystems">
        <title>Genome- and Community-Level Interaction Insights into Carbon Utilization and Element Cycling Functions of Hydrothermarchaeota in Hydrothermal Sediment.</title>
        <authorList>
            <person name="Zhou Z."/>
            <person name="Liu Y."/>
            <person name="Xu W."/>
            <person name="Pan J."/>
            <person name="Luo Z.H."/>
            <person name="Li M."/>
        </authorList>
    </citation>
    <scope>NUCLEOTIDE SEQUENCE [LARGE SCALE GENOMIC DNA]</scope>
    <source>
        <strain evidence="4">SpSt-488</strain>
    </source>
</reference>
<proteinExistence type="inferred from homology"/>
<dbReference type="AlphaFoldDB" id="A0A7C4CBH3"/>
<protein>
    <submittedName>
        <fullName evidence="4">Bifunctional phosphoglucose/phosphomannose isomerase</fullName>
    </submittedName>
</protein>
<dbReference type="GO" id="GO:0004476">
    <property type="term" value="F:mannose-6-phosphate isomerase activity"/>
    <property type="evidence" value="ECO:0007669"/>
    <property type="project" value="InterPro"/>
</dbReference>
<comment type="similarity">
    <text evidence="1">Belongs to the PGI/PMI family.</text>
</comment>
<evidence type="ECO:0000256" key="1">
    <source>
        <dbReference type="ARBA" id="ARBA00010523"/>
    </source>
</evidence>